<dbReference type="KEGG" id="dtx:ATSB10_02840"/>
<organism evidence="1 2">
    <name type="scientific">Dyella thiooxydans</name>
    <dbReference type="NCBI Taxonomy" id="445710"/>
    <lineage>
        <taxon>Bacteria</taxon>
        <taxon>Pseudomonadati</taxon>
        <taxon>Pseudomonadota</taxon>
        <taxon>Gammaproteobacteria</taxon>
        <taxon>Lysobacterales</taxon>
        <taxon>Rhodanobacteraceae</taxon>
        <taxon>Dyella</taxon>
    </lineage>
</organism>
<dbReference type="STRING" id="445710.ATSB10_02840"/>
<dbReference type="Proteomes" id="UP000077255">
    <property type="component" value="Chromosome"/>
</dbReference>
<evidence type="ECO:0008006" key="3">
    <source>
        <dbReference type="Google" id="ProtNLM"/>
    </source>
</evidence>
<dbReference type="EMBL" id="CP014841">
    <property type="protein sequence ID" value="AND67738.1"/>
    <property type="molecule type" value="Genomic_DNA"/>
</dbReference>
<reference evidence="1 2" key="1">
    <citation type="submission" date="2016-02" db="EMBL/GenBank/DDBJ databases">
        <title>Complete genome sequencing and analysis of ATSB10, Dyella thiooxydans isolated from rhizosphere soil of sunflower (Helianthus annuus L.).</title>
        <authorList>
            <person name="Lee Y."/>
            <person name="Hwangbo K."/>
            <person name="Chung H."/>
            <person name="Yoo J."/>
            <person name="Kim K.Y."/>
            <person name="Sa T.M."/>
            <person name="Um Y."/>
            <person name="Madhaiyan M."/>
        </authorList>
    </citation>
    <scope>NUCLEOTIDE SEQUENCE [LARGE SCALE GENOMIC DNA]</scope>
    <source>
        <strain evidence="1 2">ATSB10</strain>
    </source>
</reference>
<evidence type="ECO:0000313" key="2">
    <source>
        <dbReference type="Proteomes" id="UP000077255"/>
    </source>
</evidence>
<sequence>MSLFHRRPPSDPSAGQGLPGTARALLPLGLRIGGRVQFDRTLYRFAPQAMLAELPDGDQGIECYGHIELGDGYVMHRFYLEDDAYLQVMTVGDSIESMHAFTYYETVNPPNIESFQRLVTGGAHLGAQRINYAGHDWDRVTSADAGDQIPPMAFDEVLFREQPPRRSGDLTNYAVVYSRAVADLQRDELLVVNAEDSGPNQFCITYAVGIEIGQADLDIT</sequence>
<dbReference type="InterPro" id="IPR019621">
    <property type="entry name" value="DUF2491"/>
</dbReference>
<protein>
    <recommendedName>
        <fullName evidence="3">DUF2491 domain-containing protein</fullName>
    </recommendedName>
</protein>
<name>A0A160MY88_9GAMM</name>
<evidence type="ECO:0000313" key="1">
    <source>
        <dbReference type="EMBL" id="AND67738.1"/>
    </source>
</evidence>
<proteinExistence type="predicted"/>
<accession>A0A160MY88</accession>
<dbReference type="AlphaFoldDB" id="A0A160MY88"/>
<dbReference type="Pfam" id="PF10679">
    <property type="entry name" value="DUF2491"/>
    <property type="match status" value="1"/>
</dbReference>
<dbReference type="PATRIC" id="fig|445710.3.peg.282"/>
<gene>
    <name evidence="1" type="ORF">ATSB10_02840</name>
</gene>
<keyword evidence="2" id="KW-1185">Reference proteome</keyword>